<dbReference type="AlphaFoldDB" id="A0A084J5A6"/>
<dbReference type="EMBL" id="LRPH01000053">
    <property type="protein sequence ID" value="KWU61707.1"/>
    <property type="molecule type" value="Genomic_DNA"/>
</dbReference>
<evidence type="ECO:0000313" key="1">
    <source>
        <dbReference type="EMBL" id="KWU61707.1"/>
    </source>
</evidence>
<dbReference type="EMBL" id="MKZQ01000035">
    <property type="protein sequence ID" value="PJN70103.1"/>
    <property type="molecule type" value="Genomic_DNA"/>
</dbReference>
<organism evidence="1 4">
    <name type="scientific">Bacillus mycoides</name>
    <dbReference type="NCBI Taxonomy" id="1405"/>
    <lineage>
        <taxon>Bacteria</taxon>
        <taxon>Bacillati</taxon>
        <taxon>Bacillota</taxon>
        <taxon>Bacilli</taxon>
        <taxon>Bacillales</taxon>
        <taxon>Bacillaceae</taxon>
        <taxon>Bacillus</taxon>
        <taxon>Bacillus cereus group</taxon>
    </lineage>
</organism>
<dbReference type="Gene3D" id="3.30.530.20">
    <property type="match status" value="1"/>
</dbReference>
<evidence type="ECO:0000313" key="3">
    <source>
        <dbReference type="EMBL" id="PJN70103.1"/>
    </source>
</evidence>
<proteinExistence type="predicted"/>
<comment type="caution">
    <text evidence="1">The sequence shown here is derived from an EMBL/GenBank/DDBJ whole genome shotgun (WGS) entry which is preliminary data.</text>
</comment>
<evidence type="ECO:0000313" key="4">
    <source>
        <dbReference type="Proteomes" id="UP000065797"/>
    </source>
</evidence>
<dbReference type="Proteomes" id="UP000194131">
    <property type="component" value="Unassembled WGS sequence"/>
</dbReference>
<reference evidence="3 6" key="2">
    <citation type="submission" date="2016-10" db="EMBL/GenBank/DDBJ databases">
        <title>Genome Sequence of Bacillus weihenstephanensis GM6LP.</title>
        <authorList>
            <person name="Poehlein A."/>
            <person name="Wemheuer F."/>
            <person name="Hollensteiner J."/>
            <person name="Wemheuer B."/>
        </authorList>
    </citation>
    <scope>NUCLEOTIDE SEQUENCE [LARGE SCALE GENOMIC DNA]</scope>
    <source>
        <strain evidence="3 6">GM6LP</strain>
    </source>
</reference>
<protein>
    <submittedName>
        <fullName evidence="1">3-isopropylmalate dehydrogenase</fullName>
    </submittedName>
</protein>
<name>A0A084J5A6_BACMY</name>
<sequence>MSFAIEIVIPAPIDVVFDYVHNDEKILEWSTFMVENRYPSNIDVENPREGDKYISVQKMGKKIYEFEAEILEYDEPYIVSVGCEMKQGYTAATYMLEEDEEGTSLTLIVEFEPKNFLYKIMYKLTGWMTRGIYMGEMERLAACVDAVYSQKKGL</sequence>
<dbReference type="PATRIC" id="fig|1405.16.peg.5298"/>
<dbReference type="CDD" id="cd07812">
    <property type="entry name" value="SRPBCC"/>
    <property type="match status" value="1"/>
</dbReference>
<reference evidence="2 5" key="3">
    <citation type="submission" date="2016-12" db="EMBL/GenBank/DDBJ databases">
        <title>Genome Sequences of Twelve Sporeforming Bacillus Species Isolated from Foods.</title>
        <authorList>
            <person name="De Jong A."/>
            <person name="Holsappel S."/>
            <person name="Kuipers O.P."/>
        </authorList>
    </citation>
    <scope>NUCLEOTIDE SEQUENCE [LARGE SCALE GENOMIC DNA]</scope>
    <source>
        <strain evidence="2 5">S3E15</strain>
    </source>
</reference>
<dbReference type="InterPro" id="IPR023393">
    <property type="entry name" value="START-like_dom_sf"/>
</dbReference>
<accession>A0A084J5A6</accession>
<dbReference type="Proteomes" id="UP000236165">
    <property type="component" value="Unassembled WGS sequence"/>
</dbReference>
<dbReference type="Pfam" id="PF10604">
    <property type="entry name" value="Polyketide_cyc2"/>
    <property type="match status" value="1"/>
</dbReference>
<evidence type="ECO:0000313" key="6">
    <source>
        <dbReference type="Proteomes" id="UP000236165"/>
    </source>
</evidence>
<gene>
    <name evidence="1" type="ORF">AWW70_16215</name>
    <name evidence="3" type="ORF">BACWE_31430</name>
    <name evidence="2" type="ORF">S3E15_02509</name>
</gene>
<evidence type="ECO:0000313" key="5">
    <source>
        <dbReference type="Proteomes" id="UP000194131"/>
    </source>
</evidence>
<evidence type="ECO:0000313" key="2">
    <source>
        <dbReference type="EMBL" id="OSX96031.1"/>
    </source>
</evidence>
<reference evidence="1 4" key="1">
    <citation type="submission" date="2016-01" db="EMBL/GenBank/DDBJ databases">
        <authorList>
            <person name="McClelland M."/>
            <person name="Jain A."/>
            <person name="Saraogi P."/>
            <person name="Mendelson R."/>
            <person name="Westerman R."/>
            <person name="SanMiguel P."/>
            <person name="Csonka L."/>
        </authorList>
    </citation>
    <scope>NUCLEOTIDE SEQUENCE [LARGE SCALE GENOMIC DNA]</scope>
    <source>
        <strain evidence="1 4">PE8-15</strain>
    </source>
</reference>
<dbReference type="SUPFAM" id="SSF55961">
    <property type="entry name" value="Bet v1-like"/>
    <property type="match status" value="1"/>
</dbReference>
<dbReference type="EMBL" id="MRWU01000002">
    <property type="protein sequence ID" value="OSX96031.1"/>
    <property type="molecule type" value="Genomic_DNA"/>
</dbReference>
<dbReference type="RefSeq" id="WP_002126258.1">
    <property type="nucleotide sequence ID" value="NZ_CAKJWQ010000013.1"/>
</dbReference>
<dbReference type="InterPro" id="IPR019587">
    <property type="entry name" value="Polyketide_cyclase/dehydratase"/>
</dbReference>
<accession>A0A100YKU0</accession>
<dbReference type="Proteomes" id="UP000065797">
    <property type="component" value="Unassembled WGS sequence"/>
</dbReference>